<dbReference type="InterPro" id="IPR022278">
    <property type="entry name" value="Pser_aminoTfrase"/>
</dbReference>
<dbReference type="Gene3D" id="3.90.1150.10">
    <property type="entry name" value="Aspartate Aminotransferase, domain 1"/>
    <property type="match status" value="1"/>
</dbReference>
<feature type="domain" description="Aminotransferase class V" evidence="13">
    <location>
        <begin position="3"/>
        <end position="347"/>
    </location>
</feature>
<comment type="cofactor">
    <cofactor evidence="11">
        <name>pyridoxal 5'-phosphate</name>
        <dbReference type="ChEBI" id="CHEBI:597326"/>
    </cofactor>
    <text evidence="11">Binds 1 pyridoxal phosphate per subunit.</text>
</comment>
<evidence type="ECO:0000256" key="11">
    <source>
        <dbReference type="HAMAP-Rule" id="MF_00160"/>
    </source>
</evidence>
<feature type="binding site" evidence="11">
    <location>
        <position position="194"/>
    </location>
    <ligand>
        <name>pyridoxal 5'-phosphate</name>
        <dbReference type="ChEBI" id="CHEBI:597326"/>
    </ligand>
</feature>
<dbReference type="EC" id="2.6.1.52" evidence="11"/>
<keyword evidence="6 11" id="KW-0808">Transferase</keyword>
<reference evidence="14 15" key="1">
    <citation type="submission" date="2020-02" db="EMBL/GenBank/DDBJ databases">
        <title>Sequencing the genomes of 1000 actinobacteria strains.</title>
        <authorList>
            <person name="Klenk H.-P."/>
        </authorList>
    </citation>
    <scope>NUCLEOTIDE SEQUENCE [LARGE SCALE GENOMIC DNA]</scope>
    <source>
        <strain evidence="14 15">DSM 19609</strain>
    </source>
</reference>
<dbReference type="InterPro" id="IPR020578">
    <property type="entry name" value="Aminotrans_V_PyrdxlP_BS"/>
</dbReference>
<evidence type="ECO:0000256" key="5">
    <source>
        <dbReference type="ARBA" id="ARBA00022605"/>
    </source>
</evidence>
<dbReference type="InterPro" id="IPR015421">
    <property type="entry name" value="PyrdxlP-dep_Trfase_major"/>
</dbReference>
<evidence type="ECO:0000256" key="3">
    <source>
        <dbReference type="ARBA" id="ARBA00006904"/>
    </source>
</evidence>
<keyword evidence="5 11" id="KW-0028">Amino-acid biosynthesis</keyword>
<keyword evidence="7 11" id="KW-0663">Pyridoxal phosphate</keyword>
<comment type="pathway">
    <text evidence="2 11 12">Amino-acid biosynthesis; L-serine biosynthesis; L-serine from 3-phospho-D-glycerate: step 2/3.</text>
</comment>
<evidence type="ECO:0000256" key="9">
    <source>
        <dbReference type="ARBA" id="ARBA00047630"/>
    </source>
</evidence>
<proteinExistence type="inferred from homology"/>
<dbReference type="EMBL" id="JAAMOZ010000004">
    <property type="protein sequence ID" value="NIH58641.1"/>
    <property type="molecule type" value="Genomic_DNA"/>
</dbReference>
<feature type="binding site" evidence="11">
    <location>
        <position position="40"/>
    </location>
    <ligand>
        <name>L-glutamate</name>
        <dbReference type="ChEBI" id="CHEBI:29985"/>
    </ligand>
</feature>
<feature type="binding site" evidence="11">
    <location>
        <position position="100"/>
    </location>
    <ligand>
        <name>pyridoxal 5'-phosphate</name>
        <dbReference type="ChEBI" id="CHEBI:597326"/>
    </ligand>
</feature>
<keyword evidence="11" id="KW-0664">Pyridoxine biosynthesis</keyword>
<protein>
    <recommendedName>
        <fullName evidence="11">Phosphoserine aminotransferase</fullName>
        <ecNumber evidence="11">2.6.1.52</ecNumber>
    </recommendedName>
    <alternativeName>
        <fullName evidence="11">Phosphohydroxythreonine aminotransferase</fullName>
        <shortName evidence="11">PSAT</shortName>
    </alternativeName>
</protein>
<evidence type="ECO:0000256" key="12">
    <source>
        <dbReference type="RuleBase" id="RU004505"/>
    </source>
</evidence>
<dbReference type="PANTHER" id="PTHR43247:SF1">
    <property type="entry name" value="PHOSPHOSERINE AMINOTRANSFERASE"/>
    <property type="match status" value="1"/>
</dbReference>
<keyword evidence="8 11" id="KW-0718">Serine biosynthesis</keyword>
<feature type="binding site" evidence="11">
    <location>
        <position position="171"/>
    </location>
    <ligand>
        <name>pyridoxal 5'-phosphate</name>
        <dbReference type="ChEBI" id="CHEBI:597326"/>
    </ligand>
</feature>
<comment type="catalytic activity">
    <reaction evidence="9 11">
        <text>4-(phosphooxy)-L-threonine + 2-oxoglutarate = (R)-3-hydroxy-2-oxo-4-phosphooxybutanoate + L-glutamate</text>
        <dbReference type="Rhea" id="RHEA:16573"/>
        <dbReference type="ChEBI" id="CHEBI:16810"/>
        <dbReference type="ChEBI" id="CHEBI:29985"/>
        <dbReference type="ChEBI" id="CHEBI:58452"/>
        <dbReference type="ChEBI" id="CHEBI:58538"/>
        <dbReference type="EC" id="2.6.1.52"/>
    </reaction>
</comment>
<dbReference type="InterPro" id="IPR015424">
    <property type="entry name" value="PyrdxlP-dep_Trfase"/>
</dbReference>
<evidence type="ECO:0000256" key="6">
    <source>
        <dbReference type="ARBA" id="ARBA00022679"/>
    </source>
</evidence>
<dbReference type="RefSeq" id="WP_167171473.1">
    <property type="nucleotide sequence ID" value="NZ_BAAAOO010000006.1"/>
</dbReference>
<feature type="binding site" evidence="11">
    <location>
        <begin position="236"/>
        <end position="237"/>
    </location>
    <ligand>
        <name>pyridoxal 5'-phosphate</name>
        <dbReference type="ChEBI" id="CHEBI:597326"/>
    </ligand>
</feature>
<evidence type="ECO:0000256" key="4">
    <source>
        <dbReference type="ARBA" id="ARBA00022576"/>
    </source>
</evidence>
<dbReference type="Gene3D" id="3.40.640.10">
    <property type="entry name" value="Type I PLP-dependent aspartate aminotransferase-like (Major domain)"/>
    <property type="match status" value="1"/>
</dbReference>
<dbReference type="PANTHER" id="PTHR43247">
    <property type="entry name" value="PHOSPHOSERINE AMINOTRANSFERASE"/>
    <property type="match status" value="1"/>
</dbReference>
<dbReference type="HAMAP" id="MF_00160">
    <property type="entry name" value="SerC_aminotrans_5"/>
    <property type="match status" value="1"/>
</dbReference>
<dbReference type="NCBIfam" id="TIGR01364">
    <property type="entry name" value="serC_1"/>
    <property type="match status" value="1"/>
</dbReference>
<keyword evidence="4 11" id="KW-0032">Aminotransferase</keyword>
<keyword evidence="11" id="KW-0963">Cytoplasm</keyword>
<dbReference type="InterPro" id="IPR015422">
    <property type="entry name" value="PyrdxlP-dep_Trfase_small"/>
</dbReference>
<accession>A0ABX0SPE9</accession>
<evidence type="ECO:0000313" key="15">
    <source>
        <dbReference type="Proteomes" id="UP000749311"/>
    </source>
</evidence>
<evidence type="ECO:0000256" key="1">
    <source>
        <dbReference type="ARBA" id="ARBA00003483"/>
    </source>
</evidence>
<dbReference type="PIRSF" id="PIRSF000525">
    <property type="entry name" value="SerC"/>
    <property type="match status" value="1"/>
</dbReference>
<dbReference type="Pfam" id="PF00266">
    <property type="entry name" value="Aminotran_5"/>
    <property type="match status" value="1"/>
</dbReference>
<evidence type="ECO:0000256" key="8">
    <source>
        <dbReference type="ARBA" id="ARBA00023299"/>
    </source>
</evidence>
<comment type="subcellular location">
    <subcellularLocation>
        <location evidence="11">Cytoplasm</location>
    </subcellularLocation>
</comment>
<sequence length="359" mass="38723">MRVYNFSAGPAMMPIEVLESAQAELLDWKGGMSVMEVSHRGGDFVACAAETEALLREIMSIPSNYTVLFLQGGAYGQFAVVPLNLTAPGDSVDFVLTGSWSDKALAEARKFDLTCNVVADEKASGYTRAPDAGSFAATPGAAYLHYTPNETIGGVEFGYIPETGNVPLVADLSSTILSRPIDVSKFGVIFAGTQKNMGPAGMAVVIVRDDLLDRARTDTPSVWNYKLMAEHDSMLNTPPTFSIYLLGKILEWVKTQGGLEGMAGRNRLKAETLYSFIDASSFYSNPVEPASRSWMNVPFLMTNPDLNKQFVADAAQAGLTNLAGHRSVGGMRASIYNAMPIEGVQALIAFMKDFERTHG</sequence>
<organism evidence="14 15">
    <name type="scientific">Brooklawnia cerclae</name>
    <dbReference type="NCBI Taxonomy" id="349934"/>
    <lineage>
        <taxon>Bacteria</taxon>
        <taxon>Bacillati</taxon>
        <taxon>Actinomycetota</taxon>
        <taxon>Actinomycetes</taxon>
        <taxon>Propionibacteriales</taxon>
        <taxon>Propionibacteriaceae</taxon>
        <taxon>Brooklawnia</taxon>
    </lineage>
</organism>
<dbReference type="NCBIfam" id="NF003764">
    <property type="entry name" value="PRK05355.1"/>
    <property type="match status" value="1"/>
</dbReference>
<dbReference type="InterPro" id="IPR000192">
    <property type="entry name" value="Aminotrans_V_dom"/>
</dbReference>
<feature type="modified residue" description="N6-(pyridoxal phosphate)lysine" evidence="11">
    <location>
        <position position="195"/>
    </location>
</feature>
<evidence type="ECO:0000256" key="2">
    <source>
        <dbReference type="ARBA" id="ARBA00005099"/>
    </source>
</evidence>
<comment type="function">
    <text evidence="1 11">Catalyzes the reversible conversion of 3-phosphohydroxypyruvate to phosphoserine and of 3-hydroxy-2-oxo-4-phosphonooxybutanoate to phosphohydroxythreonine.</text>
</comment>
<dbReference type="CDD" id="cd00611">
    <property type="entry name" value="PSAT_like"/>
    <property type="match status" value="1"/>
</dbReference>
<comment type="subunit">
    <text evidence="11">Homodimer.</text>
</comment>
<evidence type="ECO:0000313" key="14">
    <source>
        <dbReference type="EMBL" id="NIH58641.1"/>
    </source>
</evidence>
<evidence type="ECO:0000256" key="7">
    <source>
        <dbReference type="ARBA" id="ARBA00022898"/>
    </source>
</evidence>
<evidence type="ECO:0000259" key="13">
    <source>
        <dbReference type="Pfam" id="PF00266"/>
    </source>
</evidence>
<keyword evidence="15" id="KW-1185">Reference proteome</keyword>
<comment type="caution">
    <text evidence="14">The sequence shown here is derived from an EMBL/GenBank/DDBJ whole genome shotgun (WGS) entry which is preliminary data.</text>
</comment>
<comment type="caution">
    <text evidence="11">Lacks conserved residue(s) required for the propagation of feature annotation.</text>
</comment>
<comment type="similarity">
    <text evidence="3 11">Belongs to the class-V pyridoxal-phosphate-dependent aminotransferase family. SerC subfamily.</text>
</comment>
<dbReference type="SUPFAM" id="SSF53383">
    <property type="entry name" value="PLP-dependent transferases"/>
    <property type="match status" value="1"/>
</dbReference>
<feature type="binding site" evidence="11">
    <location>
        <position position="151"/>
    </location>
    <ligand>
        <name>pyridoxal 5'-phosphate</name>
        <dbReference type="ChEBI" id="CHEBI:597326"/>
    </ligand>
</feature>
<comment type="pathway">
    <text evidence="11">Cofactor biosynthesis; pyridoxine 5'-phosphate biosynthesis; pyridoxine 5'-phosphate from D-erythrose 4-phosphate: step 3/5.</text>
</comment>
<dbReference type="GO" id="GO:0004648">
    <property type="term" value="F:O-phospho-L-serine:2-oxoglutarate aminotransferase activity"/>
    <property type="evidence" value="ECO:0007669"/>
    <property type="project" value="UniProtKB-EC"/>
</dbReference>
<evidence type="ECO:0000256" key="10">
    <source>
        <dbReference type="ARBA" id="ARBA00049007"/>
    </source>
</evidence>
<name>A0ABX0SPE9_9ACTN</name>
<dbReference type="Proteomes" id="UP000749311">
    <property type="component" value="Unassembled WGS sequence"/>
</dbReference>
<comment type="catalytic activity">
    <reaction evidence="10 11 12">
        <text>O-phospho-L-serine + 2-oxoglutarate = 3-phosphooxypyruvate + L-glutamate</text>
        <dbReference type="Rhea" id="RHEA:14329"/>
        <dbReference type="ChEBI" id="CHEBI:16810"/>
        <dbReference type="ChEBI" id="CHEBI:18110"/>
        <dbReference type="ChEBI" id="CHEBI:29985"/>
        <dbReference type="ChEBI" id="CHEBI:57524"/>
        <dbReference type="EC" id="2.6.1.52"/>
    </reaction>
</comment>
<dbReference type="PROSITE" id="PS00595">
    <property type="entry name" value="AA_TRANSFER_CLASS_5"/>
    <property type="match status" value="1"/>
</dbReference>
<gene>
    <name evidence="11" type="primary">serC</name>
    <name evidence="14" type="ORF">FB473_003338</name>
</gene>